<reference evidence="2 3" key="2">
    <citation type="journal article" date="2008" name="BMC Genomics">
        <title>Architecture of thermal adaptation in an Exiguobacterium sibiricum strain isolated from 3 million year old permafrost: a genome and transcriptome approach.</title>
        <authorList>
            <person name="Rodrigues D.F."/>
            <person name="Ivanova N."/>
            <person name="He Z."/>
            <person name="Huebner M."/>
            <person name="Zhou J."/>
            <person name="Tiedje J.M."/>
        </authorList>
    </citation>
    <scope>NUCLEOTIDE SEQUENCE [LARGE SCALE GENOMIC DNA]</scope>
    <source>
        <strain evidence="3">DSM 17290 / CIP 109462 / JCM 13490 / 255-15</strain>
    </source>
</reference>
<evidence type="ECO:0000313" key="3">
    <source>
        <dbReference type="Proteomes" id="UP000001681"/>
    </source>
</evidence>
<dbReference type="RefSeq" id="WP_012370171.1">
    <property type="nucleotide sequence ID" value="NC_010556.1"/>
</dbReference>
<reference evidence="2 3" key="1">
    <citation type="journal article" date="2006" name="Extremophiles">
        <title>Characterization of Exiguobacterium isolates from the Siberian permafrost. Description of Exiguobacterium sibiricum sp. nov.</title>
        <authorList>
            <person name="Rodrigues D.F."/>
            <person name="Goris J."/>
            <person name="Vishnivetskaya T."/>
            <person name="Gilichinsky D."/>
            <person name="Thomashow M.F."/>
            <person name="Tiedje J.M."/>
        </authorList>
    </citation>
    <scope>NUCLEOTIDE SEQUENCE [LARGE SCALE GENOMIC DNA]</scope>
    <source>
        <strain evidence="3">DSM 17290 / CIP 109462 / JCM 13490 / 255-15</strain>
    </source>
</reference>
<feature type="transmembrane region" description="Helical" evidence="1">
    <location>
        <begin position="47"/>
        <end position="68"/>
    </location>
</feature>
<dbReference type="OrthoDB" id="2353420at2"/>
<name>B1YEZ2_EXIS2</name>
<gene>
    <name evidence="2" type="ordered locus">Exig_1275</name>
</gene>
<evidence type="ECO:0000256" key="1">
    <source>
        <dbReference type="SAM" id="Phobius"/>
    </source>
</evidence>
<proteinExistence type="predicted"/>
<keyword evidence="1" id="KW-0472">Membrane</keyword>
<keyword evidence="3" id="KW-1185">Reference proteome</keyword>
<dbReference type="STRING" id="262543.Exig_1275"/>
<reference evidence="3" key="3">
    <citation type="submission" date="2008-04" db="EMBL/GenBank/DDBJ databases">
        <title>Complete sequence of chromosome of Exiguobacterium sibiricum 255-15.</title>
        <authorList>
            <consortium name="US DOE Joint Genome Institute"/>
            <person name="Copeland A."/>
            <person name="Lucas S."/>
            <person name="Lapidus A."/>
            <person name="Glavina del Rio T."/>
            <person name="Dalin E."/>
            <person name="Tice H."/>
            <person name="Bruce D."/>
            <person name="Goodwin L."/>
            <person name="Pitluck S."/>
            <person name="Kiss H."/>
            <person name="Chertkov O."/>
            <person name="Monk C."/>
            <person name="Brettin T."/>
            <person name="Detter J.C."/>
            <person name="Han C."/>
            <person name="Kuske C.R."/>
            <person name="Schmutz J."/>
            <person name="Larimer F."/>
            <person name="Land M."/>
            <person name="Hauser L."/>
            <person name="Kyrpides N."/>
            <person name="Mikhailova N."/>
            <person name="Vishnivetskaya T."/>
            <person name="Rodrigues D.F."/>
            <person name="Gilichinsky D."/>
            <person name="Tiedje J."/>
            <person name="Richardson P."/>
        </authorList>
    </citation>
    <scope>NUCLEOTIDE SEQUENCE [LARGE SCALE GENOMIC DNA]</scope>
    <source>
        <strain evidence="3">DSM 17290 / CIP 109462 / JCM 13490 / 255-15</strain>
    </source>
</reference>
<protein>
    <submittedName>
        <fullName evidence="2">Uncharacterized protein</fullName>
    </submittedName>
</protein>
<evidence type="ECO:0000313" key="2">
    <source>
        <dbReference type="EMBL" id="ACB60750.1"/>
    </source>
</evidence>
<accession>B1YEZ2</accession>
<keyword evidence="1" id="KW-1133">Transmembrane helix</keyword>
<dbReference type="KEGG" id="esi:Exig_1275"/>
<keyword evidence="1" id="KW-0812">Transmembrane</keyword>
<organism evidence="2 3">
    <name type="scientific">Exiguobacterium sibiricum (strain DSM 17290 / CCUG 55495 / CIP 109462 / JCM 13490 / 255-15)</name>
    <dbReference type="NCBI Taxonomy" id="262543"/>
    <lineage>
        <taxon>Bacteria</taxon>
        <taxon>Bacillati</taxon>
        <taxon>Bacillota</taxon>
        <taxon>Bacilli</taxon>
        <taxon>Bacillales</taxon>
        <taxon>Bacillales Family XII. Incertae Sedis</taxon>
        <taxon>Exiguobacterium</taxon>
    </lineage>
</organism>
<feature type="transmembrane region" description="Helical" evidence="1">
    <location>
        <begin position="7"/>
        <end position="27"/>
    </location>
</feature>
<dbReference type="HOGENOM" id="CLU_2464478_0_0_9"/>
<sequence length="88" mass="10318">MWKNPSYRYGIWSLIVSFFLFLIVQMYSAYIELSPKFDGEALEEYHLIYFPVIALIVGCTFLIGGWWNEDFKQEAQKRAALEADKPAE</sequence>
<dbReference type="EMBL" id="CP001022">
    <property type="protein sequence ID" value="ACB60750.1"/>
    <property type="molecule type" value="Genomic_DNA"/>
</dbReference>
<dbReference type="AlphaFoldDB" id="B1YEZ2"/>
<dbReference type="Proteomes" id="UP000001681">
    <property type="component" value="Chromosome"/>
</dbReference>